<gene>
    <name evidence="2" type="ORF">SUNI508_13031</name>
</gene>
<accession>A0ABR2VET2</accession>
<keyword evidence="3" id="KW-1185">Reference proteome</keyword>
<dbReference type="PANTHER" id="PTHR41390:SF1">
    <property type="entry name" value="NADH-UBIQUINONE OXIDOREDUCTASE 213 KDA SUBUNIT"/>
    <property type="match status" value="1"/>
</dbReference>
<protein>
    <submittedName>
        <fullName evidence="2">Uncharacterized protein</fullName>
    </submittedName>
</protein>
<sequence>MSGVSGPVPPQGSSAAARTTGTNEMPTRAELYEIAAKSLQTGALTGVIGCFVGLGSGIMRSAPPALFAAFAGFQWFTLGSSFIASRSLLHHAWGGEENLKPFDKVSAGAAAGGVSGMVGSLIRGPSNVIPGVLFFSTVGGGATYLSQKFQSREAKEKTSIFASKWSPLKKLSDQEYEKLLEEKILKLDAEIAIINDNLAALKASTQSTDQAKVDSVASGK</sequence>
<dbReference type="EMBL" id="JARVKF010000017">
    <property type="protein sequence ID" value="KAK9425423.1"/>
    <property type="molecule type" value="Genomic_DNA"/>
</dbReference>
<dbReference type="PANTHER" id="PTHR41390">
    <property type="entry name" value="CHROMOSOME 7, WHOLE GENOME SHOTGUN SEQUENCE"/>
    <property type="match status" value="1"/>
</dbReference>
<proteinExistence type="predicted"/>
<name>A0ABR2VET2_9PEZI</name>
<comment type="caution">
    <text evidence="2">The sequence shown here is derived from an EMBL/GenBank/DDBJ whole genome shotgun (WGS) entry which is preliminary data.</text>
</comment>
<organism evidence="2 3">
    <name type="scientific">Seiridium unicorne</name>
    <dbReference type="NCBI Taxonomy" id="138068"/>
    <lineage>
        <taxon>Eukaryota</taxon>
        <taxon>Fungi</taxon>
        <taxon>Dikarya</taxon>
        <taxon>Ascomycota</taxon>
        <taxon>Pezizomycotina</taxon>
        <taxon>Sordariomycetes</taxon>
        <taxon>Xylariomycetidae</taxon>
        <taxon>Amphisphaeriales</taxon>
        <taxon>Sporocadaceae</taxon>
        <taxon>Seiridium</taxon>
    </lineage>
</organism>
<evidence type="ECO:0000313" key="3">
    <source>
        <dbReference type="Proteomes" id="UP001408356"/>
    </source>
</evidence>
<evidence type="ECO:0000256" key="1">
    <source>
        <dbReference type="SAM" id="MobiDB-lite"/>
    </source>
</evidence>
<feature type="region of interest" description="Disordered" evidence="1">
    <location>
        <begin position="1"/>
        <end position="22"/>
    </location>
</feature>
<evidence type="ECO:0000313" key="2">
    <source>
        <dbReference type="EMBL" id="KAK9425423.1"/>
    </source>
</evidence>
<feature type="compositionally biased region" description="Polar residues" evidence="1">
    <location>
        <begin position="11"/>
        <end position="22"/>
    </location>
</feature>
<dbReference type="Proteomes" id="UP001408356">
    <property type="component" value="Unassembled WGS sequence"/>
</dbReference>
<reference evidence="2 3" key="1">
    <citation type="journal article" date="2024" name="J. Plant Pathol.">
        <title>Sequence and assembly of the genome of Seiridium unicorne, isolate CBS 538.82, causal agent of cypress canker disease.</title>
        <authorList>
            <person name="Scali E."/>
            <person name="Rocca G.D."/>
            <person name="Danti R."/>
            <person name="Garbelotto M."/>
            <person name="Barberini S."/>
            <person name="Baroncelli R."/>
            <person name="Emiliani G."/>
        </authorList>
    </citation>
    <scope>NUCLEOTIDE SEQUENCE [LARGE SCALE GENOMIC DNA]</scope>
    <source>
        <strain evidence="2 3">BM-138-508</strain>
    </source>
</reference>